<sequence>MRVPVGISNRHIHLSRNDLDALFGEGYELNILKDLSQPGQYASKEVVTIVGPKGKIENVRILGPVRRETQVEISRTDSFALGVKPPVRDSGLLVDTPGVKIIGPKGEVELEKGVILAARHIHFHTSDAKEFGVKDQDRVRVQVGGERGVIFENVLARVSENYALEFHVDTDEANAAGLKNGDEVEVLYYEN</sequence>
<dbReference type="PANTHER" id="PTHR39453:SF1">
    <property type="entry name" value="PHOSPHATE PROPANOYLTRANSFERASE"/>
    <property type="match status" value="1"/>
</dbReference>
<dbReference type="Pfam" id="PF06130">
    <property type="entry name" value="PTAC"/>
    <property type="match status" value="1"/>
</dbReference>
<dbReference type="GO" id="GO:0046872">
    <property type="term" value="F:metal ion binding"/>
    <property type="evidence" value="ECO:0007669"/>
    <property type="project" value="UniProtKB-KW"/>
</dbReference>
<keyword evidence="7" id="KW-0862">Zinc</keyword>
<dbReference type="NCBIfam" id="NF011652">
    <property type="entry name" value="PRK15070.1"/>
    <property type="match status" value="1"/>
</dbReference>
<dbReference type="EC" id="2.3.1.222" evidence="3 10"/>
<comment type="catalytic activity">
    <reaction evidence="9 10">
        <text>propanoyl-CoA + phosphate = propanoyl phosphate + CoA</text>
        <dbReference type="Rhea" id="RHEA:28046"/>
        <dbReference type="ChEBI" id="CHEBI:43474"/>
        <dbReference type="ChEBI" id="CHEBI:57287"/>
        <dbReference type="ChEBI" id="CHEBI:57392"/>
        <dbReference type="ChEBI" id="CHEBI:58933"/>
        <dbReference type="EC" id="2.3.1.222"/>
    </reaction>
</comment>
<evidence type="ECO:0000256" key="6">
    <source>
        <dbReference type="ARBA" id="ARBA00022723"/>
    </source>
</evidence>
<evidence type="ECO:0000256" key="2">
    <source>
        <dbReference type="ARBA" id="ARBA00007342"/>
    </source>
</evidence>
<keyword evidence="12" id="KW-1185">Reference proteome</keyword>
<proteinExistence type="inferred from homology"/>
<dbReference type="PIRSF" id="PIRSF010130">
    <property type="entry name" value="PduL"/>
    <property type="match status" value="1"/>
</dbReference>
<keyword evidence="8 10" id="KW-0012">Acyltransferase</keyword>
<evidence type="ECO:0000313" key="11">
    <source>
        <dbReference type="EMBL" id="OEG00481.1"/>
    </source>
</evidence>
<comment type="caution">
    <text evidence="11">The sequence shown here is derived from an EMBL/GenBank/DDBJ whole genome shotgun (WGS) entry which is preliminary data.</text>
</comment>
<dbReference type="RefSeq" id="WP_069655792.1">
    <property type="nucleotide sequence ID" value="NZ_MIJF01000001.1"/>
</dbReference>
<dbReference type="OrthoDB" id="9784365at2"/>
<comment type="function">
    <text evidence="10">Involved in 1,2-propanediol (1,2-PD) degradation by catalyzing the conversion of propanoyl-CoA to propanoyl-phosphate.</text>
</comment>
<evidence type="ECO:0000256" key="10">
    <source>
        <dbReference type="PIRNR" id="PIRNR010130"/>
    </source>
</evidence>
<evidence type="ECO:0000256" key="4">
    <source>
        <dbReference type="ARBA" id="ARBA00020837"/>
    </source>
</evidence>
<dbReference type="InterPro" id="IPR008300">
    <property type="entry name" value="PTAC"/>
</dbReference>
<evidence type="ECO:0000256" key="1">
    <source>
        <dbReference type="ARBA" id="ARBA00001947"/>
    </source>
</evidence>
<dbReference type="UniPathway" id="UPA00621"/>
<name>A0A1D2YXH2_9BACI</name>
<keyword evidence="6" id="KW-0479">Metal-binding</keyword>
<evidence type="ECO:0000256" key="9">
    <source>
        <dbReference type="ARBA" id="ARBA00047589"/>
    </source>
</evidence>
<evidence type="ECO:0000256" key="7">
    <source>
        <dbReference type="ARBA" id="ARBA00022833"/>
    </source>
</evidence>
<evidence type="ECO:0000256" key="8">
    <source>
        <dbReference type="ARBA" id="ARBA00023315"/>
    </source>
</evidence>
<accession>A0A1D2YXH2</accession>
<dbReference type="PANTHER" id="PTHR39453">
    <property type="entry name" value="PHOSPHATE PROPANOYLTRANSFERASE"/>
    <property type="match status" value="1"/>
</dbReference>
<organism evidence="11 12">
    <name type="scientific">Vulcanibacillus modesticaldus</name>
    <dbReference type="NCBI Taxonomy" id="337097"/>
    <lineage>
        <taxon>Bacteria</taxon>
        <taxon>Bacillati</taxon>
        <taxon>Bacillota</taxon>
        <taxon>Bacilli</taxon>
        <taxon>Bacillales</taxon>
        <taxon>Bacillaceae</taxon>
        <taxon>Vulcanibacillus</taxon>
    </lineage>
</organism>
<comment type="pathway">
    <text evidence="10">Polyol metabolism; 1,2-propanediol degradation.</text>
</comment>
<evidence type="ECO:0000256" key="3">
    <source>
        <dbReference type="ARBA" id="ARBA00012206"/>
    </source>
</evidence>
<dbReference type="EMBL" id="MIJF01000001">
    <property type="protein sequence ID" value="OEG00481.1"/>
    <property type="molecule type" value="Genomic_DNA"/>
</dbReference>
<protein>
    <recommendedName>
        <fullName evidence="4 10">Phosphate propanoyltransferase</fullName>
        <ecNumber evidence="3 10">2.3.1.222</ecNumber>
    </recommendedName>
</protein>
<dbReference type="GO" id="GO:0016747">
    <property type="term" value="F:acyltransferase activity, transferring groups other than amino-acyl groups"/>
    <property type="evidence" value="ECO:0007669"/>
    <property type="project" value="InterPro"/>
</dbReference>
<dbReference type="Proteomes" id="UP000243739">
    <property type="component" value="Unassembled WGS sequence"/>
</dbReference>
<keyword evidence="5 10" id="KW-0808">Transferase</keyword>
<reference evidence="11 12" key="1">
    <citation type="submission" date="2016-09" db="EMBL/GenBank/DDBJ databases">
        <title>Draft genome sequence for the type strain of Vulcanibacillus modesticaldus BR, a strictly anaerobic, moderately thermophilic, and nitrate-reducing bacterium from deep sea-hydrothermal vents of the Mid-Atlantic Ridge.</title>
        <authorList>
            <person name="Abin C.A."/>
            <person name="Hollibaugh J.T."/>
        </authorList>
    </citation>
    <scope>NUCLEOTIDE SEQUENCE [LARGE SCALE GENOMIC DNA]</scope>
    <source>
        <strain evidence="11 12">BR</strain>
    </source>
</reference>
<dbReference type="GO" id="GO:0051144">
    <property type="term" value="P:1,2-propanediol catabolic process"/>
    <property type="evidence" value="ECO:0007669"/>
    <property type="project" value="UniProtKB-UniPathway"/>
</dbReference>
<dbReference type="AlphaFoldDB" id="A0A1D2YXH2"/>
<evidence type="ECO:0000313" key="12">
    <source>
        <dbReference type="Proteomes" id="UP000243739"/>
    </source>
</evidence>
<evidence type="ECO:0000256" key="5">
    <source>
        <dbReference type="ARBA" id="ARBA00022679"/>
    </source>
</evidence>
<comment type="cofactor">
    <cofactor evidence="1">
        <name>Zn(2+)</name>
        <dbReference type="ChEBI" id="CHEBI:29105"/>
    </cofactor>
</comment>
<dbReference type="STRING" id="337097.BHF71_00825"/>
<comment type="similarity">
    <text evidence="2 10">Belongs to the PduL family.</text>
</comment>
<gene>
    <name evidence="11" type="ORF">BHF71_00825</name>
</gene>